<feature type="compositionally biased region" description="Polar residues" evidence="1">
    <location>
        <begin position="957"/>
        <end position="966"/>
    </location>
</feature>
<dbReference type="GO" id="GO:0004175">
    <property type="term" value="F:endopeptidase activity"/>
    <property type="evidence" value="ECO:0007669"/>
    <property type="project" value="UniProtKB-ARBA"/>
</dbReference>
<name>A0AAV6NSX6_9ROSI</name>
<organism evidence="5 6">
    <name type="scientific">Cucurbita argyrosperma subsp. sororia</name>
    <dbReference type="NCBI Taxonomy" id="37648"/>
    <lineage>
        <taxon>Eukaryota</taxon>
        <taxon>Viridiplantae</taxon>
        <taxon>Streptophyta</taxon>
        <taxon>Embryophyta</taxon>
        <taxon>Tracheophyta</taxon>
        <taxon>Spermatophyta</taxon>
        <taxon>Magnoliopsida</taxon>
        <taxon>eudicotyledons</taxon>
        <taxon>Gunneridae</taxon>
        <taxon>Pentapetalae</taxon>
        <taxon>rosids</taxon>
        <taxon>fabids</taxon>
        <taxon>Cucurbitales</taxon>
        <taxon>Cucurbitaceae</taxon>
        <taxon>Cucurbiteae</taxon>
        <taxon>Cucurbita</taxon>
    </lineage>
</organism>
<accession>A0AAV6NSX6</accession>
<feature type="compositionally biased region" description="Polar residues" evidence="1">
    <location>
        <begin position="735"/>
        <end position="751"/>
    </location>
</feature>
<reference evidence="5 6" key="1">
    <citation type="journal article" date="2021" name="Hortic Res">
        <title>The domestication of Cucurbita argyrosperma as revealed by the genome of its wild relative.</title>
        <authorList>
            <person name="Barrera-Redondo J."/>
            <person name="Sanchez-de la Vega G."/>
            <person name="Aguirre-Liguori J.A."/>
            <person name="Castellanos-Morales G."/>
            <person name="Gutierrez-Guerrero Y.T."/>
            <person name="Aguirre-Dugua X."/>
            <person name="Aguirre-Planter E."/>
            <person name="Tenaillon M.I."/>
            <person name="Lira-Saade R."/>
            <person name="Eguiarte L.E."/>
        </authorList>
    </citation>
    <scope>NUCLEOTIDE SEQUENCE [LARGE SCALE GENOMIC DNA]</scope>
    <source>
        <strain evidence="5">JBR-2021</strain>
    </source>
</reference>
<feature type="transmembrane region" description="Helical" evidence="2">
    <location>
        <begin position="1693"/>
        <end position="1714"/>
    </location>
</feature>
<evidence type="ECO:0000259" key="4">
    <source>
        <dbReference type="Pfam" id="PF24930"/>
    </source>
</evidence>
<evidence type="ECO:0000256" key="2">
    <source>
        <dbReference type="SAM" id="Phobius"/>
    </source>
</evidence>
<dbReference type="Proteomes" id="UP000685013">
    <property type="component" value="Chromosome 4"/>
</dbReference>
<dbReference type="GO" id="GO:0080120">
    <property type="term" value="P:CAAX-box protein maturation"/>
    <property type="evidence" value="ECO:0007669"/>
    <property type="project" value="UniProtKB-ARBA"/>
</dbReference>
<sequence length="1768" mass="193775">MISTFDSCSALPGKLPSGPSSLLTNPFHLREFRIFRRRRLKHCRHAHRRTAFTVRSQSNPFESLFHSLVSQVNSVNSLELIAPALGFSSGVALYLSNVVSPKNSAVSNIGEWILLSSPTPFNRFVFLRCPSIDFSGSDTNLVEDVSDKLMKEDRHFVRLHSGRIKATTGDDALEDKLTYQRLCISTEDGGVISLDWPSNLNLREEHGLDTTLLLVPGTPEGSMNRNVRLCVIEALARGLFPIVMNPRGCAGSPLTTARLFSAADSDDIYTAVQFISKARPWTALIAIGWGYGANMLTKYLAEVGERTPLTAATCIDNPFDLEEAAQTPPYHMAIDHDLTGGLINILKSNKELFQGKAKGFDVEKALEAKSVREFEKLISRVSLGFNSVEDFYSKSSTRSVVGNVKIPVLYIQNDNGSAPVFSIPRSLIAENPFTSLLLCSYSPSSIISSVQPDLSWCQQLSIEWLTAVELGLLKGRHPLLKDVDITINSSRGLALVDGRTVEERGKVIRQLDYNWSDASSEYQPTSFIKKKLEESHSSNRTHLRSQNDSQRKSQLENKGSLEIVFGVLDQTSSISDDLGKKDEVSSEDIEKGQVVRTAEVALNILDMTYPDTLTEEEKKKVLNAVDKGETLMKALQDAVPEEVRGKLTTALSGILHAQGSNLKVRDLTGTSHKSNATLELKKKTEEKVRHVADAEGSSQVSSPLHEMGVIKDVSDGSDSHQPTKDKFIGELESEPPSSDQNSIDQNGSQPLSIHGDDTISSIRRETSGSGSTVSDDEFSRENASQYFDNGGKELDISGKPEFSSKVEQLGSHEVAIGDNYKDQGGGIAQSDEKEESKRKKNEEKAIDPSIDDKAVSSLTIEEALSSAGSTSETHRVEREYNNDQMDTNSVQPVVEHTKPLVSESNVNNFSVSQALDALAGIDDSTQLAVNNVFNVIENMISQLEGSENESEDKKTDSLVNNNCSGNDNEKSSGKKECGNMDSSVKPERLSGPRIINILERRGESEHNVSSEREEEEFTSDLVSINRSYLIRPQSAQVGQDENEKDELLDLDGNVDMTSNAYLDSVHSNFFFKYIASNMPTKPLDKDTTATLLLDYIPEKDQWKFIEHPGNENGAISTSEELEGKVNAYAHAKGKNTDDAIEPLYMILDSDNQPESVGEYQNTVNGNEEIKCSDGQKDLEYFVRSIIQDSLKVEVGRRLSAANKDLKLGVDRDIEHVANLLSVAVGYGSGCRQCLGSKRDSINSIADKMGTLCGEQIIRSISSSVQETVYLKKILPLGVIIGSSLAALRKSFHVTTLHDDNQGECLGVDQVKKSGDRNQNVILTDTVGGEEGCAEMRSLNKDSVVVGAVTAALGASALLVHQQNLCGTDDTTESSFKSKGKANLQKEPERHDEQIIPEKNHNIVTALAEKAMSVASPVVPKKEDGEVDEERLVNMLAELGEKGGILKLVGRIALLWGGIRTAMSVTEKLISILRIAERPLFQRILGSVGLVLILWSPITLPLLPKLVDSWTSHTPSKIANLACGFGLYIALTILIMMWGKRIRGYEDPAKEYGLDLASWFKSYDFLMAFFGGVAGLLGIQCVNGFLGYTTLSFPAIPTLVNWVSWLKVLGGSLLLVSVGVISSIFVTAVEEFLFRSWLTEEIALDLGYYPGIIISGLAFAILQRSLQAIPVLWVLSLGLAGARQRRDGCLSIPIGLRAGITASSFIFLKGGFISYKPSIPTHHSLWIMGIDTHQPLSGVAGFAFALLVACIFFPRNPMKKKNLRRTIRE</sequence>
<gene>
    <name evidence="5" type="primary">EMB8</name>
    <name evidence="5" type="ORF">SDJN03_06889</name>
</gene>
<feature type="region of interest" description="Disordered" evidence="1">
    <location>
        <begin position="814"/>
        <end position="854"/>
    </location>
</feature>
<feature type="compositionally biased region" description="Basic and acidic residues" evidence="1">
    <location>
        <begin position="710"/>
        <end position="729"/>
    </location>
</feature>
<feature type="compositionally biased region" description="Basic and acidic residues" evidence="1">
    <location>
        <begin position="830"/>
        <end position="854"/>
    </location>
</feature>
<feature type="domain" description="DUF7750" evidence="4">
    <location>
        <begin position="592"/>
        <end position="656"/>
    </location>
</feature>
<feature type="transmembrane region" description="Helical" evidence="2">
    <location>
        <begin position="1479"/>
        <end position="1497"/>
    </location>
</feature>
<feature type="compositionally biased region" description="Basic and acidic residues" evidence="1">
    <location>
        <begin position="967"/>
        <end position="990"/>
    </location>
</feature>
<proteinExistence type="predicted"/>
<feature type="transmembrane region" description="Helical" evidence="2">
    <location>
        <begin position="1564"/>
        <end position="1587"/>
    </location>
</feature>
<dbReference type="GO" id="GO:0047372">
    <property type="term" value="F:monoacylglycerol lipase activity"/>
    <property type="evidence" value="ECO:0007669"/>
    <property type="project" value="TreeGrafter"/>
</dbReference>
<feature type="transmembrane region" description="Helical" evidence="2">
    <location>
        <begin position="1517"/>
        <end position="1537"/>
    </location>
</feature>
<keyword evidence="2" id="KW-0472">Membrane</keyword>
<dbReference type="InterPro" id="IPR050960">
    <property type="entry name" value="AB_hydrolase_4_sf"/>
</dbReference>
<dbReference type="Pfam" id="PF24930">
    <property type="entry name" value="DUF7750"/>
    <property type="match status" value="1"/>
</dbReference>
<dbReference type="InterPro" id="IPR003675">
    <property type="entry name" value="Rce1/LyrA-like_dom"/>
</dbReference>
<keyword evidence="2" id="KW-0812">Transmembrane</keyword>
<dbReference type="EMBL" id="JAGKQH010000004">
    <property type="protein sequence ID" value="KAG6601656.1"/>
    <property type="molecule type" value="Genomic_DNA"/>
</dbReference>
<feature type="region of interest" description="Disordered" evidence="1">
    <location>
        <begin position="944"/>
        <end position="993"/>
    </location>
</feature>
<evidence type="ECO:0000313" key="5">
    <source>
        <dbReference type="EMBL" id="KAG6601656.1"/>
    </source>
</evidence>
<feature type="transmembrane region" description="Helical" evidence="2">
    <location>
        <begin position="1607"/>
        <end position="1629"/>
    </location>
</feature>
<feature type="non-terminal residue" evidence="5">
    <location>
        <position position="1"/>
    </location>
</feature>
<feature type="compositionally biased region" description="Polar residues" evidence="1">
    <location>
        <begin position="538"/>
        <end position="548"/>
    </location>
</feature>
<feature type="region of interest" description="Disordered" evidence="1">
    <location>
        <begin position="1368"/>
        <end position="1389"/>
    </location>
</feature>
<comment type="caution">
    <text evidence="5">The sequence shown here is derived from an EMBL/GenBank/DDBJ whole genome shotgun (WGS) entry which is preliminary data.</text>
</comment>
<dbReference type="GO" id="GO:0034338">
    <property type="term" value="F:short-chain carboxylesterase activity"/>
    <property type="evidence" value="ECO:0007669"/>
    <property type="project" value="TreeGrafter"/>
</dbReference>
<feature type="region of interest" description="Disordered" evidence="1">
    <location>
        <begin position="533"/>
        <end position="555"/>
    </location>
</feature>
<feature type="compositionally biased region" description="Basic and acidic residues" evidence="1">
    <location>
        <begin position="754"/>
        <end position="766"/>
    </location>
</feature>
<feature type="transmembrane region" description="Helical" evidence="2">
    <location>
        <begin position="1734"/>
        <end position="1753"/>
    </location>
</feature>
<dbReference type="PANTHER" id="PTHR10794:SF92">
    <property type="entry name" value="EMBRYOGENESIS-ASSOCIATED PROTEIN EMB8"/>
    <property type="match status" value="1"/>
</dbReference>
<evidence type="ECO:0000259" key="3">
    <source>
        <dbReference type="Pfam" id="PF02517"/>
    </source>
</evidence>
<evidence type="ECO:0000313" key="6">
    <source>
        <dbReference type="Proteomes" id="UP000685013"/>
    </source>
</evidence>
<evidence type="ECO:0000256" key="1">
    <source>
        <dbReference type="SAM" id="MobiDB-lite"/>
    </source>
</evidence>
<dbReference type="Pfam" id="PF02517">
    <property type="entry name" value="Rce1-like"/>
    <property type="match status" value="1"/>
</dbReference>
<protein>
    <submittedName>
        <fullName evidence="5">Embryogenesis-associated protein EMB8</fullName>
    </submittedName>
</protein>
<dbReference type="InterPro" id="IPR056652">
    <property type="entry name" value="DUF7750"/>
</dbReference>
<feature type="domain" description="CAAX prenyl protease 2/Lysostaphin resistance protein A-like" evidence="3">
    <location>
        <begin position="1615"/>
        <end position="1698"/>
    </location>
</feature>
<keyword evidence="6" id="KW-1185">Reference proteome</keyword>
<dbReference type="PANTHER" id="PTHR10794">
    <property type="entry name" value="ABHYDROLASE DOMAIN-CONTAINING PROTEIN"/>
    <property type="match status" value="1"/>
</dbReference>
<feature type="region of interest" description="Disordered" evidence="1">
    <location>
        <begin position="710"/>
        <end position="780"/>
    </location>
</feature>
<keyword evidence="2" id="KW-1133">Transmembrane helix</keyword>
<feature type="transmembrane region" description="Helical" evidence="2">
    <location>
        <begin position="1641"/>
        <end position="1659"/>
    </location>
</feature>